<dbReference type="SUPFAM" id="SSF53067">
    <property type="entry name" value="Actin-like ATPase domain"/>
    <property type="match status" value="1"/>
</dbReference>
<proteinExistence type="inferred from homology"/>
<dbReference type="InterPro" id="IPR000600">
    <property type="entry name" value="ROK"/>
</dbReference>
<dbReference type="Gene3D" id="3.30.420.40">
    <property type="match status" value="2"/>
</dbReference>
<comment type="function">
    <text evidence="1">Transcriptional repressor of xylose-utilizing enzymes.</text>
</comment>
<keyword evidence="3" id="KW-0119">Carbohydrate metabolism</keyword>
<keyword evidence="3" id="KW-0859">Xylose metabolism</keyword>
<dbReference type="STRING" id="29563.SAMN02983006_02857"/>
<dbReference type="GO" id="GO:0042732">
    <property type="term" value="P:D-xylose metabolic process"/>
    <property type="evidence" value="ECO:0007669"/>
    <property type="project" value="UniProtKB-KW"/>
</dbReference>
<dbReference type="InterPro" id="IPR043129">
    <property type="entry name" value="ATPase_NBD"/>
</dbReference>
<evidence type="ECO:0000313" key="5">
    <source>
        <dbReference type="Proteomes" id="UP000199006"/>
    </source>
</evidence>
<dbReference type="EMBL" id="FOTI01000074">
    <property type="protein sequence ID" value="SFM12463.1"/>
    <property type="molecule type" value="Genomic_DNA"/>
</dbReference>
<comment type="similarity">
    <text evidence="2">Belongs to the ROK (NagC/XylR) family.</text>
</comment>
<reference evidence="4 5" key="1">
    <citation type="submission" date="2016-10" db="EMBL/GenBank/DDBJ databases">
        <authorList>
            <person name="de Groot N.N."/>
        </authorList>
    </citation>
    <scope>NUCLEOTIDE SEQUENCE [LARGE SCALE GENOMIC DNA]</scope>
    <source>
        <strain evidence="4 5">ATCC 51327</strain>
    </source>
</reference>
<sequence length="345" mass="39304">MKTANAHLMKEINKRLVRKNLLKKKSATKKRLTSLTNLSAMTVASIVEELVKSGEVYQGEMIPSNGGRPAVEYCYNGDFSHAAIIYGYQKNNSNHILLKVFNLFGKCVYKKKKYLSEVTIEHFDDLLKEAFNSIDNIAMIGFGLPGEEEEGTITINDYPALIGKNFMQYFQTQYQVPVIFENDANAAAFGYYKSRQKLKNNADTIVGLYFPRLYVPGMGLIIKGEIYRGQQNFAGEFGHLPLDINWEDLNYQNKEKLYAVFVKLLSVICCLLAPEKIVLYGDFFSSQDSSKLKKLTEQTLNNDFIVNIEVSTNFAVDYENGLKKIILDNLFNHLFGELNYNLINF</sequence>
<dbReference type="SUPFAM" id="SSF46785">
    <property type="entry name" value="Winged helix' DNA-binding domain"/>
    <property type="match status" value="1"/>
</dbReference>
<dbReference type="PANTHER" id="PTHR18964">
    <property type="entry name" value="ROK (REPRESSOR, ORF, KINASE) FAMILY"/>
    <property type="match status" value="1"/>
</dbReference>
<name>A0A1I4NB55_9FIRM</name>
<gene>
    <name evidence="4" type="ORF">SAMN02983006_02857</name>
</gene>
<dbReference type="InterPro" id="IPR036388">
    <property type="entry name" value="WH-like_DNA-bd_sf"/>
</dbReference>
<evidence type="ECO:0000256" key="1">
    <source>
        <dbReference type="ARBA" id="ARBA00002486"/>
    </source>
</evidence>
<dbReference type="Gene3D" id="1.10.10.10">
    <property type="entry name" value="Winged helix-like DNA-binding domain superfamily/Winged helix DNA-binding domain"/>
    <property type="match status" value="1"/>
</dbReference>
<organism evidence="4 5">
    <name type="scientific">Halanaerobium salsuginis</name>
    <dbReference type="NCBI Taxonomy" id="29563"/>
    <lineage>
        <taxon>Bacteria</taxon>
        <taxon>Bacillati</taxon>
        <taxon>Bacillota</taxon>
        <taxon>Clostridia</taxon>
        <taxon>Halanaerobiales</taxon>
        <taxon>Halanaerobiaceae</taxon>
        <taxon>Halanaerobium</taxon>
    </lineage>
</organism>
<dbReference type="Proteomes" id="UP000199006">
    <property type="component" value="Unassembled WGS sequence"/>
</dbReference>
<accession>A0A1I4NB55</accession>
<dbReference type="PANTHER" id="PTHR18964:SF149">
    <property type="entry name" value="BIFUNCTIONAL UDP-N-ACETYLGLUCOSAMINE 2-EPIMERASE_N-ACETYLMANNOSAMINE KINASE"/>
    <property type="match status" value="1"/>
</dbReference>
<evidence type="ECO:0000256" key="3">
    <source>
        <dbReference type="ARBA" id="ARBA00022629"/>
    </source>
</evidence>
<dbReference type="InterPro" id="IPR036390">
    <property type="entry name" value="WH_DNA-bd_sf"/>
</dbReference>
<dbReference type="AlphaFoldDB" id="A0A1I4NB55"/>
<keyword evidence="5" id="KW-1185">Reference proteome</keyword>
<dbReference type="RefSeq" id="WP_089862823.1">
    <property type="nucleotide sequence ID" value="NZ_FOTI01000074.1"/>
</dbReference>
<dbReference type="CDD" id="cd23763">
    <property type="entry name" value="ASKHA_ATPase_ROK"/>
    <property type="match status" value="1"/>
</dbReference>
<evidence type="ECO:0000256" key="2">
    <source>
        <dbReference type="ARBA" id="ARBA00006479"/>
    </source>
</evidence>
<protein>
    <submittedName>
        <fullName evidence="4">ROK family protein</fullName>
    </submittedName>
</protein>
<dbReference type="Pfam" id="PF00480">
    <property type="entry name" value="ROK"/>
    <property type="match status" value="1"/>
</dbReference>
<evidence type="ECO:0000313" key="4">
    <source>
        <dbReference type="EMBL" id="SFM12463.1"/>
    </source>
</evidence>
<dbReference type="OrthoDB" id="6501901at2"/>